<reference evidence="7 8" key="1">
    <citation type="submission" date="2023-06" db="EMBL/GenBank/DDBJ databases">
        <title>Identification and characterization of horizontal gene transfer across gut microbiota members of farm animals based on homology search.</title>
        <authorList>
            <person name="Schwarzerova J."/>
            <person name="Nykrynova M."/>
            <person name="Jureckova K."/>
            <person name="Cejkova D."/>
            <person name="Rychlik I."/>
        </authorList>
    </citation>
    <scope>NUCLEOTIDE SEQUENCE [LARGE SCALE GENOMIC DNA]</scope>
    <source>
        <strain evidence="7 8">ET340</strain>
    </source>
</reference>
<feature type="domain" description="S1 motif" evidence="6">
    <location>
        <begin position="476"/>
        <end position="544"/>
    </location>
</feature>
<feature type="binding site" evidence="5">
    <location>
        <position position="221"/>
    </location>
    <ligand>
        <name>dimethylallyl diphosphate</name>
        <dbReference type="ChEBI" id="CHEBI:57623"/>
    </ligand>
</feature>
<dbReference type="CDD" id="cd04472">
    <property type="entry name" value="S1_PNPase"/>
    <property type="match status" value="1"/>
</dbReference>
<comment type="caution">
    <text evidence="7">The sequence shown here is derived from an EMBL/GenBank/DDBJ whole genome shotgun (WGS) entry which is preliminary data.</text>
</comment>
<feature type="binding site" evidence="5">
    <location>
        <position position="221"/>
    </location>
    <ligand>
        <name>isopentenyl diphosphate</name>
        <dbReference type="ChEBI" id="CHEBI:128769"/>
    </ligand>
</feature>
<feature type="binding site" evidence="5">
    <location>
        <position position="165"/>
    </location>
    <ligand>
        <name>(2E)-4-hydroxy-3-methylbut-2-enyl diphosphate</name>
        <dbReference type="ChEBI" id="CHEBI:128753"/>
    </ligand>
</feature>
<feature type="binding site" evidence="5">
    <location>
        <position position="223"/>
    </location>
    <ligand>
        <name>(2E)-4-hydroxy-3-methylbut-2-enyl diphosphate</name>
        <dbReference type="ChEBI" id="CHEBI:128753"/>
    </ligand>
</feature>
<comment type="pathway">
    <text evidence="5">Isoprenoid biosynthesis; dimethylallyl diphosphate biosynthesis; dimethylallyl diphosphate from (2E)-4-hydroxy-3-methylbutenyl diphosphate: step 1/1.</text>
</comment>
<dbReference type="Proteomes" id="UP001529380">
    <property type="component" value="Unassembled WGS sequence"/>
</dbReference>
<evidence type="ECO:0000256" key="4">
    <source>
        <dbReference type="ARBA" id="ARBA00023014"/>
    </source>
</evidence>
<feature type="binding site" evidence="5">
    <location>
        <position position="222"/>
    </location>
    <ligand>
        <name>isopentenyl diphosphate</name>
        <dbReference type="ChEBI" id="CHEBI:128769"/>
    </ligand>
</feature>
<name>A0ABT7UT65_9FIRM</name>
<dbReference type="PROSITE" id="PS50126">
    <property type="entry name" value="S1"/>
    <property type="match status" value="4"/>
</dbReference>
<evidence type="ECO:0000256" key="2">
    <source>
        <dbReference type="ARBA" id="ARBA00022723"/>
    </source>
</evidence>
<dbReference type="NCBIfam" id="NF000907">
    <property type="entry name" value="PRK00087.1"/>
    <property type="match status" value="1"/>
</dbReference>
<sequence>MKILKAKTAGFCFGVDRAVKLTYQLAEEGHKVATLGPLIHNPQCVADLESKGVVTAAGLEDVPDGYEVVIRSHGVGADVYSAIAEKGLVLHDATCPFVAKIHRIAKRASDEGKTLLVAGDKTHPEVQGIVGHTKGEVFVFADLDELKAWQGPKNGQNGIIVVAQTTFQVTKWLECTNFIKKDYTNAEIFDTICNATWTRQQEAEDLSRKCDLMVVIGGHHSSNTQKLVKVAEKHTKAVTVETAKELRPEWFEGVDTVAVTAGASTPSSIIEEVLNSMSEEIREEMSFAEMFAESEANLKPVFAGKVVEGTVTSITPNEVQVDIGTKHTGFVKLSELTDDPAARAEDLVKVGDKLDLVVEKVNDQEGVAYLSRKKLEARKGLEEVAKAAEEGTVMEGVVTETNKGGVIVLVKGVKVFVPRSQATMRRDEDINALVKQNVKLIITECAGRKIVGSINKVTAEENAAKREAFWADVEVGKTYTGVVKSLTAYGAFVDIGGVDGLCHISELSWNRIKHPSEVVSVGDTIEVYVKALDPENHKVSLGYKKAEDNPWEKLKNEYPIGSVFTAPVVSITKFGAFVRILPGVDGLVHISEISNERVEKVGDVLKVGDEVNVKLLDVDFDKKRISLSMKALLDDENSDAE</sequence>
<feature type="binding site" evidence="5">
    <location>
        <position position="123"/>
    </location>
    <ligand>
        <name>(2E)-4-hydroxy-3-methylbut-2-enyl diphosphate</name>
        <dbReference type="ChEBI" id="CHEBI:128753"/>
    </ligand>
</feature>
<feature type="binding site" evidence="5">
    <location>
        <position position="40"/>
    </location>
    <ligand>
        <name>isopentenyl diphosphate</name>
        <dbReference type="ChEBI" id="CHEBI:128769"/>
    </ligand>
</feature>
<keyword evidence="1 5" id="KW-0004">4Fe-4S</keyword>
<feature type="binding site" evidence="5">
    <location>
        <position position="12"/>
    </location>
    <ligand>
        <name>[4Fe-4S] cluster</name>
        <dbReference type="ChEBI" id="CHEBI:49883"/>
    </ligand>
</feature>
<feature type="binding site" evidence="5">
    <location>
        <position position="264"/>
    </location>
    <ligand>
        <name>(2E)-4-hydroxy-3-methylbut-2-enyl diphosphate</name>
        <dbReference type="ChEBI" id="CHEBI:128753"/>
    </ligand>
</feature>
<evidence type="ECO:0000313" key="7">
    <source>
        <dbReference type="EMBL" id="MDM8202079.1"/>
    </source>
</evidence>
<evidence type="ECO:0000313" key="8">
    <source>
        <dbReference type="Proteomes" id="UP001529380"/>
    </source>
</evidence>
<comment type="pathway">
    <text evidence="5">Isoprenoid biosynthesis; isopentenyl diphosphate biosynthesis via DXP pathway; isopentenyl diphosphate from 1-deoxy-D-xylulose 5-phosphate: step 6/6.</text>
</comment>
<feature type="binding site" evidence="5">
    <location>
        <position position="95"/>
    </location>
    <ligand>
        <name>[4Fe-4S] cluster</name>
        <dbReference type="ChEBI" id="CHEBI:49883"/>
    </ligand>
</feature>
<feature type="binding site" evidence="5">
    <location>
        <position position="264"/>
    </location>
    <ligand>
        <name>dimethylallyl diphosphate</name>
        <dbReference type="ChEBI" id="CHEBI:57623"/>
    </ligand>
</feature>
<keyword evidence="4 5" id="KW-0411">Iron-sulfur</keyword>
<feature type="binding site" evidence="5">
    <location>
        <position position="123"/>
    </location>
    <ligand>
        <name>isopentenyl diphosphate</name>
        <dbReference type="ChEBI" id="CHEBI:128769"/>
    </ligand>
</feature>
<feature type="binding site" evidence="5">
    <location>
        <position position="223"/>
    </location>
    <ligand>
        <name>isopentenyl diphosphate</name>
        <dbReference type="ChEBI" id="CHEBI:128769"/>
    </ligand>
</feature>
<feature type="binding site" evidence="5">
    <location>
        <position position="73"/>
    </location>
    <ligand>
        <name>isopentenyl diphosphate</name>
        <dbReference type="ChEBI" id="CHEBI:128769"/>
    </ligand>
</feature>
<dbReference type="HAMAP" id="MF_00191">
    <property type="entry name" value="IspH"/>
    <property type="match status" value="1"/>
</dbReference>
<evidence type="ECO:0000256" key="5">
    <source>
        <dbReference type="HAMAP-Rule" id="MF_00191"/>
    </source>
</evidence>
<feature type="binding site" evidence="5">
    <location>
        <position position="222"/>
    </location>
    <ligand>
        <name>(2E)-4-hydroxy-3-methylbut-2-enyl diphosphate</name>
        <dbReference type="ChEBI" id="CHEBI:128753"/>
    </ligand>
</feature>
<dbReference type="CDD" id="cd13944">
    <property type="entry name" value="lytB_ispH"/>
    <property type="match status" value="1"/>
</dbReference>
<feature type="binding site" evidence="5">
    <location>
        <position position="223"/>
    </location>
    <ligand>
        <name>dimethylallyl diphosphate</name>
        <dbReference type="ChEBI" id="CHEBI:57623"/>
    </ligand>
</feature>
<comment type="cofactor">
    <cofactor evidence="5">
        <name>[4Fe-4S] cluster</name>
        <dbReference type="ChEBI" id="CHEBI:49883"/>
    </cofactor>
    <text evidence="5">Binds 1 [4Fe-4S] cluster per subunit.</text>
</comment>
<feature type="binding site" evidence="5">
    <location>
        <position position="73"/>
    </location>
    <ligand>
        <name>dimethylallyl diphosphate</name>
        <dbReference type="ChEBI" id="CHEBI:57623"/>
    </ligand>
</feature>
<dbReference type="EMBL" id="JAUDCL010000026">
    <property type="protein sequence ID" value="MDM8202079.1"/>
    <property type="molecule type" value="Genomic_DNA"/>
</dbReference>
<comment type="similarity">
    <text evidence="5">Belongs to the IspH family.</text>
</comment>
<dbReference type="NCBIfam" id="TIGR00216">
    <property type="entry name" value="ispH_lytB"/>
    <property type="match status" value="1"/>
</dbReference>
<dbReference type="Gene3D" id="2.40.50.140">
    <property type="entry name" value="Nucleic acid-binding proteins"/>
    <property type="match status" value="4"/>
</dbReference>
<evidence type="ECO:0000259" key="6">
    <source>
        <dbReference type="PROSITE" id="PS50126"/>
    </source>
</evidence>
<dbReference type="RefSeq" id="WP_289600468.1">
    <property type="nucleotide sequence ID" value="NZ_JAUDCL010000026.1"/>
</dbReference>
<evidence type="ECO:0000256" key="1">
    <source>
        <dbReference type="ARBA" id="ARBA00022485"/>
    </source>
</evidence>
<dbReference type="InterPro" id="IPR003029">
    <property type="entry name" value="S1_domain"/>
</dbReference>
<evidence type="ECO:0000256" key="3">
    <source>
        <dbReference type="ARBA" id="ARBA00023004"/>
    </source>
</evidence>
<feature type="binding site" evidence="5">
    <location>
        <position position="221"/>
    </location>
    <ligand>
        <name>(2E)-4-hydroxy-3-methylbut-2-enyl diphosphate</name>
        <dbReference type="ChEBI" id="CHEBI:128753"/>
    </ligand>
</feature>
<dbReference type="Gene3D" id="3.40.1010.20">
    <property type="entry name" value="4-hydroxy-3-methylbut-2-enyl diphosphate reductase, catalytic domain"/>
    <property type="match status" value="2"/>
</dbReference>
<dbReference type="PANTHER" id="PTHR30426">
    <property type="entry name" value="4-HYDROXY-3-METHYLBUT-2-ENYL DIPHOSPHATE REDUCTASE"/>
    <property type="match status" value="1"/>
</dbReference>
<dbReference type="CDD" id="cd05687">
    <property type="entry name" value="S1_RPS1_repeat_ec1_hs1"/>
    <property type="match status" value="1"/>
</dbReference>
<feature type="binding site" evidence="5">
    <location>
        <position position="193"/>
    </location>
    <ligand>
        <name>[4Fe-4S] cluster</name>
        <dbReference type="ChEBI" id="CHEBI:49883"/>
    </ligand>
</feature>
<dbReference type="PANTHER" id="PTHR30426:SF0">
    <property type="entry name" value="4-HYDROXY-3-METHYLBUT-2-ENYL DIPHOSPHATE REDUCTASE"/>
    <property type="match status" value="1"/>
</dbReference>
<keyword evidence="3 5" id="KW-0408">Iron</keyword>
<dbReference type="EC" id="1.17.7.4" evidence="5"/>
<feature type="binding site" evidence="5">
    <location>
        <position position="222"/>
    </location>
    <ligand>
        <name>dimethylallyl diphosphate</name>
        <dbReference type="ChEBI" id="CHEBI:57623"/>
    </ligand>
</feature>
<dbReference type="GO" id="GO:0051745">
    <property type="term" value="F:4-hydroxy-3-methylbut-2-enyl diphosphate reductase activity"/>
    <property type="evidence" value="ECO:0007669"/>
    <property type="project" value="UniProtKB-EC"/>
</dbReference>
<feature type="binding site" evidence="5">
    <location>
        <position position="123"/>
    </location>
    <ligand>
        <name>dimethylallyl diphosphate</name>
        <dbReference type="ChEBI" id="CHEBI:57623"/>
    </ligand>
</feature>
<dbReference type="InterPro" id="IPR012340">
    <property type="entry name" value="NA-bd_OB-fold"/>
</dbReference>
<feature type="binding site" evidence="5">
    <location>
        <position position="40"/>
    </location>
    <ligand>
        <name>dimethylallyl diphosphate</name>
        <dbReference type="ChEBI" id="CHEBI:57623"/>
    </ligand>
</feature>
<dbReference type="PRINTS" id="PR00681">
    <property type="entry name" value="RIBOSOMALS1"/>
</dbReference>
<dbReference type="NCBIfam" id="NF005208">
    <property type="entry name" value="PRK06676.1"/>
    <property type="match status" value="1"/>
</dbReference>
<dbReference type="CDD" id="cd04465">
    <property type="entry name" value="S1_RPS1_repeat_ec2_hs2"/>
    <property type="match status" value="1"/>
</dbReference>
<comment type="catalytic activity">
    <reaction evidence="5">
        <text>isopentenyl diphosphate + 2 oxidized [2Fe-2S]-[ferredoxin] + H2O = (2E)-4-hydroxy-3-methylbut-2-enyl diphosphate + 2 reduced [2Fe-2S]-[ferredoxin] + 2 H(+)</text>
        <dbReference type="Rhea" id="RHEA:24488"/>
        <dbReference type="Rhea" id="RHEA-COMP:10000"/>
        <dbReference type="Rhea" id="RHEA-COMP:10001"/>
        <dbReference type="ChEBI" id="CHEBI:15377"/>
        <dbReference type="ChEBI" id="CHEBI:15378"/>
        <dbReference type="ChEBI" id="CHEBI:33737"/>
        <dbReference type="ChEBI" id="CHEBI:33738"/>
        <dbReference type="ChEBI" id="CHEBI:128753"/>
        <dbReference type="ChEBI" id="CHEBI:128769"/>
        <dbReference type="EC" id="1.17.7.4"/>
    </reaction>
</comment>
<keyword evidence="5 7" id="KW-0560">Oxidoreductase</keyword>
<dbReference type="Gene3D" id="3.40.50.11270">
    <property type="match status" value="1"/>
</dbReference>
<keyword evidence="5" id="KW-0414">Isoprene biosynthesis</keyword>
<dbReference type="CDD" id="cd05688">
    <property type="entry name" value="S1_RPS1_repeat_ec3"/>
    <property type="match status" value="1"/>
</dbReference>
<comment type="catalytic activity">
    <reaction evidence="5">
        <text>dimethylallyl diphosphate + 2 oxidized [2Fe-2S]-[ferredoxin] + H2O = (2E)-4-hydroxy-3-methylbut-2-enyl diphosphate + 2 reduced [2Fe-2S]-[ferredoxin] + 2 H(+)</text>
        <dbReference type="Rhea" id="RHEA:24825"/>
        <dbReference type="Rhea" id="RHEA-COMP:10000"/>
        <dbReference type="Rhea" id="RHEA-COMP:10001"/>
        <dbReference type="ChEBI" id="CHEBI:15377"/>
        <dbReference type="ChEBI" id="CHEBI:15378"/>
        <dbReference type="ChEBI" id="CHEBI:33737"/>
        <dbReference type="ChEBI" id="CHEBI:33738"/>
        <dbReference type="ChEBI" id="CHEBI:57623"/>
        <dbReference type="ChEBI" id="CHEBI:128753"/>
        <dbReference type="EC" id="1.17.7.4"/>
    </reaction>
</comment>
<feature type="domain" description="S1 motif" evidence="6">
    <location>
        <begin position="561"/>
        <end position="630"/>
    </location>
</feature>
<accession>A0ABT7UT65</accession>
<feature type="domain" description="S1 motif" evidence="6">
    <location>
        <begin position="391"/>
        <end position="455"/>
    </location>
</feature>
<feature type="domain" description="S1 motif" evidence="6">
    <location>
        <begin position="304"/>
        <end position="373"/>
    </location>
</feature>
<dbReference type="SUPFAM" id="SSF50249">
    <property type="entry name" value="Nucleic acid-binding proteins"/>
    <property type="match status" value="4"/>
</dbReference>
<comment type="function">
    <text evidence="5">Catalyzes the conversion of 1-hydroxy-2-methyl-2-(E)-butenyl 4-diphosphate (HMBPP) into a mixture of isopentenyl diphosphate (IPP) and dimethylallyl diphosphate (DMAPP). Acts in the terminal step of the DOXP/MEP pathway for isoprenoid precursor biosynthesis.</text>
</comment>
<dbReference type="InterPro" id="IPR035104">
    <property type="entry name" value="Ribosomal_protein_S1-like"/>
</dbReference>
<feature type="active site" description="Proton donor" evidence="5">
    <location>
        <position position="125"/>
    </location>
</feature>
<dbReference type="SMART" id="SM00316">
    <property type="entry name" value="S1"/>
    <property type="match status" value="4"/>
</dbReference>
<dbReference type="Pfam" id="PF00575">
    <property type="entry name" value="S1"/>
    <property type="match status" value="4"/>
</dbReference>
<gene>
    <name evidence="5" type="primary">ispH</name>
    <name evidence="7" type="ORF">QUW08_12370</name>
</gene>
<feature type="binding site" evidence="5">
    <location>
        <position position="73"/>
    </location>
    <ligand>
        <name>(2E)-4-hydroxy-3-methylbut-2-enyl diphosphate</name>
        <dbReference type="ChEBI" id="CHEBI:128753"/>
    </ligand>
</feature>
<proteinExistence type="inferred from homology"/>
<keyword evidence="8" id="KW-1185">Reference proteome</keyword>
<feature type="binding site" evidence="5">
    <location>
        <position position="264"/>
    </location>
    <ligand>
        <name>isopentenyl diphosphate</name>
        <dbReference type="ChEBI" id="CHEBI:128769"/>
    </ligand>
</feature>
<keyword evidence="7" id="KW-0687">Ribonucleoprotein</keyword>
<dbReference type="InterPro" id="IPR003451">
    <property type="entry name" value="LytB/IspH"/>
</dbReference>
<protein>
    <recommendedName>
        <fullName evidence="5">4-hydroxy-3-methylbut-2-enyl diphosphate reductase</fullName>
        <shortName evidence="5">HMBPP reductase</shortName>
        <ecNumber evidence="5">1.17.7.4</ecNumber>
    </recommendedName>
</protein>
<keyword evidence="2 5" id="KW-0479">Metal-binding</keyword>
<organism evidence="7 8">
    <name type="scientific">Allofournierella massiliensis</name>
    <dbReference type="NCBI Taxonomy" id="1650663"/>
    <lineage>
        <taxon>Bacteria</taxon>
        <taxon>Bacillati</taxon>
        <taxon>Bacillota</taxon>
        <taxon>Clostridia</taxon>
        <taxon>Eubacteriales</taxon>
        <taxon>Oscillospiraceae</taxon>
        <taxon>Allofournierella</taxon>
    </lineage>
</organism>
<dbReference type="Pfam" id="PF02401">
    <property type="entry name" value="LYTB"/>
    <property type="match status" value="1"/>
</dbReference>
<keyword evidence="7" id="KW-0689">Ribosomal protein</keyword>
<feature type="binding site" evidence="5">
    <location>
        <position position="40"/>
    </location>
    <ligand>
        <name>(2E)-4-hydroxy-3-methylbut-2-enyl diphosphate</name>
        <dbReference type="ChEBI" id="CHEBI:128753"/>
    </ligand>
</feature>
<dbReference type="GO" id="GO:0005840">
    <property type="term" value="C:ribosome"/>
    <property type="evidence" value="ECO:0007669"/>
    <property type="project" value="UniProtKB-KW"/>
</dbReference>